<dbReference type="EMBL" id="CAXLJL010000025">
    <property type="protein sequence ID" value="CAL5129757.1"/>
    <property type="molecule type" value="Genomic_DNA"/>
</dbReference>
<comment type="caution">
    <text evidence="1">The sequence shown here is derived from an EMBL/GenBank/DDBJ whole genome shotgun (WGS) entry which is preliminary data.</text>
</comment>
<evidence type="ECO:0000313" key="2">
    <source>
        <dbReference type="Proteomes" id="UP001497525"/>
    </source>
</evidence>
<name>A0AAV2T2I3_CALDB</name>
<dbReference type="AlphaFoldDB" id="A0AAV2T2I3"/>
<organism evidence="1 2">
    <name type="scientific">Calicophoron daubneyi</name>
    <name type="common">Rumen fluke</name>
    <name type="synonym">Paramphistomum daubneyi</name>
    <dbReference type="NCBI Taxonomy" id="300641"/>
    <lineage>
        <taxon>Eukaryota</taxon>
        <taxon>Metazoa</taxon>
        <taxon>Spiralia</taxon>
        <taxon>Lophotrochozoa</taxon>
        <taxon>Platyhelminthes</taxon>
        <taxon>Trematoda</taxon>
        <taxon>Digenea</taxon>
        <taxon>Plagiorchiida</taxon>
        <taxon>Pronocephalata</taxon>
        <taxon>Paramphistomoidea</taxon>
        <taxon>Paramphistomidae</taxon>
        <taxon>Calicophoron</taxon>
    </lineage>
</organism>
<proteinExistence type="predicted"/>
<protein>
    <submittedName>
        <fullName evidence="1">Uncharacterized protein</fullName>
    </submittedName>
</protein>
<evidence type="ECO:0000313" key="1">
    <source>
        <dbReference type="EMBL" id="CAL5129757.1"/>
    </source>
</evidence>
<accession>A0AAV2T2I3</accession>
<reference evidence="1" key="1">
    <citation type="submission" date="2024-06" db="EMBL/GenBank/DDBJ databases">
        <authorList>
            <person name="Liu X."/>
            <person name="Lenzi L."/>
            <person name="Haldenby T S."/>
            <person name="Uol C."/>
        </authorList>
    </citation>
    <scope>NUCLEOTIDE SEQUENCE</scope>
</reference>
<gene>
    <name evidence="1" type="ORF">CDAUBV1_LOCUS830</name>
</gene>
<sequence>MTRVSLYRVQQVVLGEEDKDVDRSELSGAEVVVIVQLQIRRKFSQEVFLTSKKALKMIQKYARVCFLLRVYWADFPTGEGAEEPVVRMDEELDVAIVDEGEERKED</sequence>
<dbReference type="Proteomes" id="UP001497525">
    <property type="component" value="Unassembled WGS sequence"/>
</dbReference>